<keyword evidence="1" id="KW-0812">Transmembrane</keyword>
<feature type="transmembrane region" description="Helical" evidence="1">
    <location>
        <begin position="124"/>
        <end position="146"/>
    </location>
</feature>
<keyword evidence="1" id="KW-1133">Transmembrane helix</keyword>
<dbReference type="PANTHER" id="PTHR33741:SF5">
    <property type="entry name" value="TRANSMEMBRANE PROTEIN DDB_G0269096-RELATED"/>
    <property type="match status" value="1"/>
</dbReference>
<feature type="transmembrane region" description="Helical" evidence="1">
    <location>
        <begin position="12"/>
        <end position="32"/>
    </location>
</feature>
<dbReference type="Proteomes" id="UP000010116">
    <property type="component" value="Unassembled WGS sequence"/>
</dbReference>
<reference evidence="3 4" key="1">
    <citation type="journal article" date="2012" name="ISME J.">
        <title>Genomic insights to SAR86, an abundant and uncultivated marine bacterial lineage.</title>
        <authorList>
            <person name="Dupont C.L."/>
            <person name="Rusch D.B."/>
            <person name="Yooseph S."/>
            <person name="Lombardo M.J."/>
            <person name="Richter R.A."/>
            <person name="Valas R."/>
            <person name="Novotny M."/>
            <person name="Yee-Greenbaum J."/>
            <person name="Selengut J.D."/>
            <person name="Haft D.H."/>
            <person name="Halpern A.L."/>
            <person name="Lasken R.S."/>
            <person name="Nealson K."/>
            <person name="Friedman R."/>
            <person name="Venter J.C."/>
        </authorList>
    </citation>
    <scope>NUCLEOTIDE SEQUENCE [LARGE SCALE GENOMIC DNA]</scope>
</reference>
<accession>J4X0T6</accession>
<dbReference type="InterPro" id="IPR058581">
    <property type="entry name" value="TM_HPP"/>
</dbReference>
<evidence type="ECO:0000259" key="2">
    <source>
        <dbReference type="Pfam" id="PF04982"/>
    </source>
</evidence>
<dbReference type="Pfam" id="PF04982">
    <property type="entry name" value="TM_HPP"/>
    <property type="match status" value="1"/>
</dbReference>
<dbReference type="EMBL" id="JH611175">
    <property type="protein sequence ID" value="EJP73230.1"/>
    <property type="molecule type" value="Genomic_DNA"/>
</dbReference>
<gene>
    <name evidence="3" type="ORF">NT02SARS_1546</name>
</gene>
<evidence type="ECO:0000313" key="3">
    <source>
        <dbReference type="EMBL" id="EJP73230.1"/>
    </source>
</evidence>
<dbReference type="AlphaFoldDB" id="J4X0T6"/>
<dbReference type="InterPro" id="IPR007065">
    <property type="entry name" value="HPP"/>
</dbReference>
<evidence type="ECO:0000313" key="4">
    <source>
        <dbReference type="Proteomes" id="UP000010116"/>
    </source>
</evidence>
<sequence length="155" mass="16644">MKNIFNKKTIFENLLSAFGAFLCISLLSYLHFSEYGEIWLIPPFGASMVLVMVVHDSPLAEPKNIFLGHTLSALSGVIIFSLMGSSFISLGVAVGLAVFVMATFDSIHPPAGANPIIAILGGKSLSFVLMPVALGAIVIILFALIYNRLLGRNYP</sequence>
<keyword evidence="1" id="KW-0472">Membrane</keyword>
<organism evidence="3 4">
    <name type="scientific">SAR86 cluster bacterium SAR86B</name>
    <dbReference type="NCBI Taxonomy" id="1123867"/>
    <lineage>
        <taxon>Bacteria</taxon>
        <taxon>Pseudomonadati</taxon>
        <taxon>Pseudomonadota</taxon>
        <taxon>Gammaproteobacteria</taxon>
        <taxon>SAR86 cluster</taxon>
    </lineage>
</organism>
<evidence type="ECO:0000256" key="1">
    <source>
        <dbReference type="SAM" id="Phobius"/>
    </source>
</evidence>
<name>J4X0T6_9GAMM</name>
<feature type="transmembrane region" description="Helical" evidence="1">
    <location>
        <begin position="71"/>
        <end position="104"/>
    </location>
</feature>
<dbReference type="HOGENOM" id="CLU_040397_3_0_6"/>
<dbReference type="PANTHER" id="PTHR33741">
    <property type="entry name" value="TRANSMEMBRANE PROTEIN DDB_G0269096-RELATED"/>
    <property type="match status" value="1"/>
</dbReference>
<feature type="domain" description="HPP transmembrane region" evidence="2">
    <location>
        <begin position="8"/>
        <end position="155"/>
    </location>
</feature>
<protein>
    <submittedName>
        <fullName evidence="3">HPP family protein</fullName>
    </submittedName>
</protein>
<proteinExistence type="predicted"/>